<evidence type="ECO:0000259" key="2">
    <source>
        <dbReference type="Pfam" id="PF06722"/>
    </source>
</evidence>
<comment type="caution">
    <text evidence="3">The sequence shown here is derived from an EMBL/GenBank/DDBJ whole genome shotgun (WGS) entry which is preliminary data.</text>
</comment>
<dbReference type="Pfam" id="PF06722">
    <property type="entry name" value="EryCIII-like_C"/>
    <property type="match status" value="1"/>
</dbReference>
<evidence type="ECO:0000313" key="3">
    <source>
        <dbReference type="EMBL" id="KAL2069622.1"/>
    </source>
</evidence>
<feature type="domain" description="Erythromycin biosynthesis protein CIII-like C-terminal" evidence="2">
    <location>
        <begin position="382"/>
        <end position="476"/>
    </location>
</feature>
<evidence type="ECO:0000256" key="1">
    <source>
        <dbReference type="ARBA" id="ARBA00022679"/>
    </source>
</evidence>
<dbReference type="InterPro" id="IPR002213">
    <property type="entry name" value="UDP_glucos_trans"/>
</dbReference>
<evidence type="ECO:0000313" key="4">
    <source>
        <dbReference type="Proteomes" id="UP001595075"/>
    </source>
</evidence>
<dbReference type="PANTHER" id="PTHR48050">
    <property type="entry name" value="STEROL 3-BETA-GLUCOSYLTRANSFERASE"/>
    <property type="match status" value="1"/>
</dbReference>
<accession>A0ABR4CI28</accession>
<gene>
    <name evidence="3" type="ORF">VTL71DRAFT_14301</name>
</gene>
<sequence length="512" mass="56200">MASTEKSPCVVSRSLDNMGKPKRILFFTSSEYGQANVILAVASELLILQQYEVHIASFEPLRSRIDELNKSLSSQDGIHAVFHSIPGPAALDSLLAKNGFIGPYSPGIRGALKTYKITLPAMATTWTEAEYMASYKRSLEIILSVEPNIIVVDPLMSQGLEACNTMSRKRVVLSPNTFLELLRKQQSTFAQFFRIPTTASGFSFPVPLHLVAANVCLRVALLWILITSPKIRGLIRYRKSNQLPSLPPVFNLWQTENHYLLPSIPETDYPCYVPQNVTSCGPILLPVTSVSRQDPELFTWMKRGPTILINLGSHIRMDEAMSNEFSSGLKIFLDKMPSIQVLWKRKTVGGVAVSKSKPSPGFANSGMKKGSFNPLSSEIASGRVRIVEWLSVDPSAILETGLVACAVHHGGSNSFHEALSAGVPQIVLPCWLDTLDFANKVEWLGIGVYGSKLSAPSVEAWELSRAFLKVLGDGEEASQLAIKARELAEICGRVGGRKKACEKIVELVESSW</sequence>
<reference evidence="3 4" key="1">
    <citation type="journal article" date="2024" name="Commun. Biol.">
        <title>Comparative genomic analysis of thermophilic fungi reveals convergent evolutionary adaptations and gene losses.</title>
        <authorList>
            <person name="Steindorff A.S."/>
            <person name="Aguilar-Pontes M.V."/>
            <person name="Robinson A.J."/>
            <person name="Andreopoulos B."/>
            <person name="LaButti K."/>
            <person name="Kuo A."/>
            <person name="Mondo S."/>
            <person name="Riley R."/>
            <person name="Otillar R."/>
            <person name="Haridas S."/>
            <person name="Lipzen A."/>
            <person name="Grimwood J."/>
            <person name="Schmutz J."/>
            <person name="Clum A."/>
            <person name="Reid I.D."/>
            <person name="Moisan M.C."/>
            <person name="Butler G."/>
            <person name="Nguyen T.T.M."/>
            <person name="Dewar K."/>
            <person name="Conant G."/>
            <person name="Drula E."/>
            <person name="Henrissat B."/>
            <person name="Hansel C."/>
            <person name="Singer S."/>
            <person name="Hutchinson M.I."/>
            <person name="de Vries R.P."/>
            <person name="Natvig D.O."/>
            <person name="Powell A.J."/>
            <person name="Tsang A."/>
            <person name="Grigoriev I.V."/>
        </authorList>
    </citation>
    <scope>NUCLEOTIDE SEQUENCE [LARGE SCALE GENOMIC DNA]</scope>
    <source>
        <strain evidence="3 4">CBS 494.80</strain>
    </source>
</reference>
<dbReference type="PANTHER" id="PTHR48050:SF13">
    <property type="entry name" value="STEROL 3-BETA-GLUCOSYLTRANSFERASE UGT80A2"/>
    <property type="match status" value="1"/>
</dbReference>
<keyword evidence="1" id="KW-0808">Transferase</keyword>
<dbReference type="Gene3D" id="3.40.50.2000">
    <property type="entry name" value="Glycogen Phosphorylase B"/>
    <property type="match status" value="2"/>
</dbReference>
<keyword evidence="4" id="KW-1185">Reference proteome</keyword>
<dbReference type="SUPFAM" id="SSF53756">
    <property type="entry name" value="UDP-Glycosyltransferase/glycogen phosphorylase"/>
    <property type="match status" value="1"/>
</dbReference>
<dbReference type="EMBL" id="JAZHXI010000007">
    <property type="protein sequence ID" value="KAL2069622.1"/>
    <property type="molecule type" value="Genomic_DNA"/>
</dbReference>
<organism evidence="3 4">
    <name type="scientific">Oculimacula yallundae</name>
    <dbReference type="NCBI Taxonomy" id="86028"/>
    <lineage>
        <taxon>Eukaryota</taxon>
        <taxon>Fungi</taxon>
        <taxon>Dikarya</taxon>
        <taxon>Ascomycota</taxon>
        <taxon>Pezizomycotina</taxon>
        <taxon>Leotiomycetes</taxon>
        <taxon>Helotiales</taxon>
        <taxon>Ploettnerulaceae</taxon>
        <taxon>Oculimacula</taxon>
    </lineage>
</organism>
<dbReference type="CDD" id="cd03784">
    <property type="entry name" value="GT1_Gtf-like"/>
    <property type="match status" value="1"/>
</dbReference>
<dbReference type="InterPro" id="IPR010610">
    <property type="entry name" value="EryCIII-like_C"/>
</dbReference>
<name>A0ABR4CI28_9HELO</name>
<protein>
    <recommendedName>
        <fullName evidence="2">Erythromycin biosynthesis protein CIII-like C-terminal domain-containing protein</fullName>
    </recommendedName>
</protein>
<dbReference type="InterPro" id="IPR050426">
    <property type="entry name" value="Glycosyltransferase_28"/>
</dbReference>
<proteinExistence type="predicted"/>
<dbReference type="Proteomes" id="UP001595075">
    <property type="component" value="Unassembled WGS sequence"/>
</dbReference>